<dbReference type="Pfam" id="PF23341">
    <property type="entry name" value="PEP5_VPS11_N"/>
    <property type="match status" value="2"/>
</dbReference>
<comment type="similarity">
    <text evidence="1">Belongs to the VPS11 family.</text>
</comment>
<dbReference type="Gene3D" id="3.30.40.10">
    <property type="entry name" value="Zinc/RING finger domain, C3HC4 (zinc finger)"/>
    <property type="match status" value="1"/>
</dbReference>
<feature type="repeat" description="CHCR" evidence="10">
    <location>
        <begin position="508"/>
        <end position="669"/>
    </location>
</feature>
<evidence type="ECO:0000256" key="5">
    <source>
        <dbReference type="ARBA" id="ARBA00022833"/>
    </source>
</evidence>
<dbReference type="InterPro" id="IPR057307">
    <property type="entry name" value="PEP5_VPS11_N"/>
</dbReference>
<evidence type="ECO:0000256" key="2">
    <source>
        <dbReference type="ARBA" id="ARBA00022448"/>
    </source>
</evidence>
<keyword evidence="4 9" id="KW-0863">Zinc-finger</keyword>
<dbReference type="InterPro" id="IPR018957">
    <property type="entry name" value="Znf_C3HC4_RING-type"/>
</dbReference>
<dbReference type="GO" id="GO:0006886">
    <property type="term" value="P:intracellular protein transport"/>
    <property type="evidence" value="ECO:0007669"/>
    <property type="project" value="UniProtKB-UniRule"/>
</dbReference>
<keyword evidence="13" id="KW-1185">Reference proteome</keyword>
<dbReference type="SMART" id="SM00184">
    <property type="entry name" value="RING"/>
    <property type="match status" value="1"/>
</dbReference>
<keyword evidence="3" id="KW-0479">Metal-binding</keyword>
<comment type="subcellular location">
    <subcellularLocation>
        <location evidence="8">Endomembrane system</location>
        <topology evidence="8">Peripheral membrane protein</topology>
        <orientation evidence="8">Cytoplasmic side</orientation>
    </subcellularLocation>
</comment>
<dbReference type="InterPro" id="IPR057308">
    <property type="entry name" value="CHCR_PEP5_VPS11"/>
</dbReference>
<evidence type="ECO:0000256" key="10">
    <source>
        <dbReference type="PROSITE-ProRule" id="PRU01006"/>
    </source>
</evidence>
<dbReference type="InterPro" id="IPR001841">
    <property type="entry name" value="Znf_RING"/>
</dbReference>
<dbReference type="EMBL" id="CP118375">
    <property type="protein sequence ID" value="WFD41884.1"/>
    <property type="molecule type" value="Genomic_DNA"/>
</dbReference>
<dbReference type="Gene3D" id="2.130.10.10">
    <property type="entry name" value="YVTN repeat-like/Quinoprotein amine dehydrogenase"/>
    <property type="match status" value="1"/>
</dbReference>
<dbReference type="PANTHER" id="PTHR23323:SF24">
    <property type="entry name" value="VACUOLAR PROTEIN SORTING-ASSOCIATED PROTEIN 11 HOMOLOG"/>
    <property type="match status" value="1"/>
</dbReference>
<proteinExistence type="inferred from homology"/>
<dbReference type="CDD" id="cd16688">
    <property type="entry name" value="RING-H2_Vps11"/>
    <property type="match status" value="1"/>
</dbReference>
<dbReference type="SUPFAM" id="SSF50978">
    <property type="entry name" value="WD40 repeat-like"/>
    <property type="match status" value="1"/>
</dbReference>
<dbReference type="InterPro" id="IPR015943">
    <property type="entry name" value="WD40/YVTN_repeat-like_dom_sf"/>
</dbReference>
<keyword evidence="7" id="KW-0472">Membrane</keyword>
<dbReference type="PROSITE" id="PS50236">
    <property type="entry name" value="CHCR"/>
    <property type="match status" value="1"/>
</dbReference>
<dbReference type="GO" id="GO:0030674">
    <property type="term" value="F:protein-macromolecule adaptor activity"/>
    <property type="evidence" value="ECO:0007669"/>
    <property type="project" value="TreeGrafter"/>
</dbReference>
<dbReference type="InterPro" id="IPR036322">
    <property type="entry name" value="WD40_repeat_dom_sf"/>
</dbReference>
<dbReference type="InterPro" id="IPR013083">
    <property type="entry name" value="Znf_RING/FYVE/PHD"/>
</dbReference>
<protein>
    <submittedName>
        <fullName evidence="12">Vacuolar protein sorting-associated protein 11</fullName>
    </submittedName>
</protein>
<dbReference type="GO" id="GO:0008270">
    <property type="term" value="F:zinc ion binding"/>
    <property type="evidence" value="ECO:0007669"/>
    <property type="project" value="UniProtKB-KW"/>
</dbReference>
<evidence type="ECO:0000256" key="6">
    <source>
        <dbReference type="ARBA" id="ARBA00022927"/>
    </source>
</evidence>
<evidence type="ECO:0000313" key="12">
    <source>
        <dbReference type="EMBL" id="WFD41884.1"/>
    </source>
</evidence>
<keyword evidence="6" id="KW-0653">Protein transport</keyword>
<dbReference type="GO" id="GO:0007032">
    <property type="term" value="P:endosome organization"/>
    <property type="evidence" value="ECO:0007669"/>
    <property type="project" value="TreeGrafter"/>
</dbReference>
<evidence type="ECO:0000256" key="1">
    <source>
        <dbReference type="ARBA" id="ARBA00007070"/>
    </source>
</evidence>
<evidence type="ECO:0000256" key="3">
    <source>
        <dbReference type="ARBA" id="ARBA00022723"/>
    </source>
</evidence>
<evidence type="ECO:0000259" key="11">
    <source>
        <dbReference type="PROSITE" id="PS50089"/>
    </source>
</evidence>
<name>A0AAF0F897_9BASI</name>
<dbReference type="GO" id="GO:0005768">
    <property type="term" value="C:endosome"/>
    <property type="evidence" value="ECO:0007669"/>
    <property type="project" value="TreeGrafter"/>
</dbReference>
<dbReference type="PANTHER" id="PTHR23323">
    <property type="entry name" value="VACUOLAR PROTEIN SORTING-ASSOCIATED PROTEIN"/>
    <property type="match status" value="1"/>
</dbReference>
<evidence type="ECO:0000256" key="7">
    <source>
        <dbReference type="ARBA" id="ARBA00023136"/>
    </source>
</evidence>
<reference evidence="12" key="1">
    <citation type="submission" date="2023-02" db="EMBL/GenBank/DDBJ databases">
        <title>Mating type loci evolution in Malassezia.</title>
        <authorList>
            <person name="Coelho M.A."/>
        </authorList>
    </citation>
    <scope>NUCLEOTIDE SEQUENCE</scope>
    <source>
        <strain evidence="12">CBS 14136</strain>
    </source>
</reference>
<evidence type="ECO:0000256" key="4">
    <source>
        <dbReference type="ARBA" id="ARBA00022771"/>
    </source>
</evidence>
<gene>
    <name evidence="12" type="primary">VPS11</name>
    <name evidence="12" type="ORF">MPSI1_000521</name>
</gene>
<dbReference type="InterPro" id="IPR000547">
    <property type="entry name" value="Clathrin_H-chain/VPS_repeat"/>
</dbReference>
<evidence type="ECO:0000256" key="9">
    <source>
        <dbReference type="PROSITE-ProRule" id="PRU00175"/>
    </source>
</evidence>
<organism evidence="12 13">
    <name type="scientific">Malassezia psittaci</name>
    <dbReference type="NCBI Taxonomy" id="1821823"/>
    <lineage>
        <taxon>Eukaryota</taxon>
        <taxon>Fungi</taxon>
        <taxon>Dikarya</taxon>
        <taxon>Basidiomycota</taxon>
        <taxon>Ustilaginomycotina</taxon>
        <taxon>Malasseziomycetes</taxon>
        <taxon>Malasseziales</taxon>
        <taxon>Malasseziaceae</taxon>
        <taxon>Malassezia</taxon>
    </lineage>
</organism>
<evidence type="ECO:0000313" key="13">
    <source>
        <dbReference type="Proteomes" id="UP001214628"/>
    </source>
</evidence>
<dbReference type="PROSITE" id="PS50089">
    <property type="entry name" value="ZF_RING_2"/>
    <property type="match status" value="1"/>
</dbReference>
<keyword evidence="2" id="KW-0813">Transport</keyword>
<dbReference type="Proteomes" id="UP001214628">
    <property type="component" value="Chromosome 1"/>
</dbReference>
<keyword evidence="5" id="KW-0862">Zinc</keyword>
<dbReference type="GO" id="GO:0048284">
    <property type="term" value="P:organelle fusion"/>
    <property type="evidence" value="ECO:0007669"/>
    <property type="project" value="TreeGrafter"/>
</dbReference>
<dbReference type="GO" id="GO:0007033">
    <property type="term" value="P:vacuole organization"/>
    <property type="evidence" value="ECO:0007669"/>
    <property type="project" value="TreeGrafter"/>
</dbReference>
<dbReference type="GO" id="GO:0030897">
    <property type="term" value="C:HOPS complex"/>
    <property type="evidence" value="ECO:0007669"/>
    <property type="project" value="TreeGrafter"/>
</dbReference>
<feature type="domain" description="RING-type" evidence="11">
    <location>
        <begin position="944"/>
        <end position="982"/>
    </location>
</feature>
<sequence length="1028" mass="115550">MSTSSRSSTAKQADTVLPSWRNFIFFDTQNPPERGPKDVPPSLPDKNYVDVVYATLNIAEQPRYRGSLVLGLEDGYIHVVDAHTYKELMVWRAHEHVLHTFSVVQDSRAILTAGVDSANGALQLRLWRLASESANEKFEMAKQILIRSDPSDNKICAIDIHAHLSFIALGFDNGKVILLRDVRLDTNDSGAPKVRLVREASPIDEHEESSPLDGIRCLAFGEVADALYLMIATSSKVLRATIVGTRSGSVPSVIDTIGCASGCAIKFRALEDAISQQSSSENGSEDEILFSPRKTANKLVLARDEAVYVIGTEGREASIALEGPKVCLRPLHGQLALLSTPTQAGMSIEHPVMLGKPTPTHTDSKQLTIFDMDTKCVSYTAVIQPGVRDFWTSNSEIAAFEATPTSIIGVLTRTSQLLSFEEKDLKTKLQQLLRANLYILAIQFVRSYHSRFPHARLPDLKAGAIIVPPRLQERVRVQQVDVLITDIIRRYGDHLYTKGDFEGAILQFIKTIGVVSPSYIIRKFLDAQRLPFLIQYLEALHGKGLANADHTSLLLNCYTKMRDTESLDRFLRTPNAFSPDVKTTPGRDIAPFDVRVAISVCRRGGCAAQAAYLAKTYEYHEEFLEITLRDDSNAKEAIEYLQNLPSALAELYMQQYANTLLNISPDETTSLLIDLYTTPVVQQGSSHIPSPQPLFPDFIGHEEKLIEFCEQVIKRRWGKTVEDQRGSPTHAKSKQSEPHETLLANTLLECYLNHEEYQEKALYILYHPDFFPYSIEHALVLCSTSQCTPGILFLYERLEMYESIIEHWNHAEESNEGVAYKLIDVLKQFGDIRPNLYVSVLRIFATSSEMSNEQNADFKWVLDQIDERNLLSPLEVVQLVSESGVVQLGAISEYLLRHANQDQTELESVRKLIHSYKTEAANKKEELLKLTTDATPVVFPNQQCDLCHEELSPPSIYFMCKHTFHRRCLRDGEDVRECPLCSRAHDELRSLQIAQSMANDYDVVLNDVQDADDSFEVIASLFSRQAIR</sequence>
<dbReference type="AlphaFoldDB" id="A0AAF0F897"/>
<accession>A0AAF0F897</accession>
<dbReference type="SUPFAM" id="SSF57850">
    <property type="entry name" value="RING/U-box"/>
    <property type="match status" value="1"/>
</dbReference>
<dbReference type="Pfam" id="PF00097">
    <property type="entry name" value="zf-C3HC4"/>
    <property type="match status" value="1"/>
</dbReference>
<dbReference type="Pfam" id="PF23356">
    <property type="entry name" value="TPR_PEP5_VPS11"/>
    <property type="match status" value="1"/>
</dbReference>
<dbReference type="GO" id="GO:0006904">
    <property type="term" value="P:vesicle docking involved in exocytosis"/>
    <property type="evidence" value="ECO:0007669"/>
    <property type="project" value="TreeGrafter"/>
</dbReference>
<evidence type="ECO:0000256" key="8">
    <source>
        <dbReference type="ARBA" id="ARBA00029433"/>
    </source>
</evidence>